<evidence type="ECO:0000313" key="2">
    <source>
        <dbReference type="Proteomes" id="UP001153461"/>
    </source>
</evidence>
<organism evidence="1 2">
    <name type="scientific">Penicillium nalgiovense</name>
    <dbReference type="NCBI Taxonomy" id="60175"/>
    <lineage>
        <taxon>Eukaryota</taxon>
        <taxon>Fungi</taxon>
        <taxon>Dikarya</taxon>
        <taxon>Ascomycota</taxon>
        <taxon>Pezizomycotina</taxon>
        <taxon>Eurotiomycetes</taxon>
        <taxon>Eurotiomycetidae</taxon>
        <taxon>Eurotiales</taxon>
        <taxon>Aspergillaceae</taxon>
        <taxon>Penicillium</taxon>
    </lineage>
</organism>
<gene>
    <name evidence="1" type="ORF">PNAL_LOCUS1827</name>
</gene>
<dbReference type="EMBL" id="CAJVNV010000053">
    <property type="protein sequence ID" value="CAG7999041.1"/>
    <property type="molecule type" value="Genomic_DNA"/>
</dbReference>
<accession>A0A9W4HFN7</accession>
<protein>
    <submittedName>
        <fullName evidence="1">Uncharacterized protein</fullName>
    </submittedName>
</protein>
<name>A0A9W4HFN7_PENNA</name>
<reference evidence="1" key="1">
    <citation type="submission" date="2021-07" db="EMBL/GenBank/DDBJ databases">
        <authorList>
            <person name="Branca A.L. A."/>
        </authorList>
    </citation>
    <scope>NUCLEOTIDE SEQUENCE</scope>
</reference>
<dbReference type="AlphaFoldDB" id="A0A9W4HFN7"/>
<dbReference type="Proteomes" id="UP001153461">
    <property type="component" value="Unassembled WGS sequence"/>
</dbReference>
<evidence type="ECO:0000313" key="1">
    <source>
        <dbReference type="EMBL" id="CAG7999041.1"/>
    </source>
</evidence>
<proteinExistence type="predicted"/>
<comment type="caution">
    <text evidence="1">The sequence shown here is derived from an EMBL/GenBank/DDBJ whole genome shotgun (WGS) entry which is preliminary data.</text>
</comment>
<dbReference type="OrthoDB" id="6612291at2759"/>
<sequence length="253" mass="28142">MASFVHEMESSNAIHYVAGLERHIYHLQRILREWTPYIPQHVLVRSQIPLETTPSHLLQPPSSQTLSVTQRKRVSLSGSSRSEDTWMKPLESFINKIPCAEKWSGAVSSSFPRISVLDSLFQSEGCLRDSDSPTSAIPSRHSDIIQTLGAFASLAQKCANNAKWARLMSSYQNFLLSALCHVACCLGVDPNSVNKMMRCISKGGANHLQELRHGAAWGVEAIDRLQTESGWDIRSGDILFYCQASLPIGFIRS</sequence>